<evidence type="ECO:0000256" key="2">
    <source>
        <dbReference type="ARBA" id="ARBA00022692"/>
    </source>
</evidence>
<dbReference type="InterPro" id="IPR008253">
    <property type="entry name" value="Marvel"/>
</dbReference>
<dbReference type="GO" id="GO:0016020">
    <property type="term" value="C:membrane"/>
    <property type="evidence" value="ECO:0007669"/>
    <property type="project" value="UniProtKB-SubCell"/>
</dbReference>
<evidence type="ECO:0000313" key="8">
    <source>
        <dbReference type="EMBL" id="TKA69762.1"/>
    </source>
</evidence>
<keyword evidence="9" id="KW-1185">Reference proteome</keyword>
<sequence>MALNLTLPLRIAQALFALIMLGLTGYVAHWWSGWYHAYSPSQINFLLFTAIWTVFALLYLTLAPWKLPSAAHKFAILAVEALTMLFWFAGWVALAVFLSNRVCFGHVCDAAKAAAVFGAFEWLLFAATTVMAAMHVFRTRGTGTTKPDPNMEVHQGV</sequence>
<name>A0A4U0V437_9PEZI</name>
<feature type="domain" description="MARVEL" evidence="6">
    <location>
        <begin position="6"/>
        <end position="130"/>
    </location>
</feature>
<evidence type="ECO:0000256" key="1">
    <source>
        <dbReference type="ARBA" id="ARBA00004141"/>
    </source>
</evidence>
<dbReference type="PANTHER" id="PTHR37451:SF1">
    <property type="entry name" value="MARVEL DOMAIN-CONTAINING PROTEIN"/>
    <property type="match status" value="1"/>
</dbReference>
<feature type="transmembrane region" description="Helical" evidence="5">
    <location>
        <begin position="74"/>
        <end position="98"/>
    </location>
</feature>
<evidence type="ECO:0000313" key="9">
    <source>
        <dbReference type="Proteomes" id="UP000308768"/>
    </source>
</evidence>
<feature type="transmembrane region" description="Helical" evidence="5">
    <location>
        <begin position="43"/>
        <end position="62"/>
    </location>
</feature>
<keyword evidence="4 5" id="KW-0472">Membrane</keyword>
<proteinExistence type="predicted"/>
<evidence type="ECO:0000259" key="6">
    <source>
        <dbReference type="Pfam" id="PF01284"/>
    </source>
</evidence>
<organism evidence="7 9">
    <name type="scientific">Cryomyces minteri</name>
    <dbReference type="NCBI Taxonomy" id="331657"/>
    <lineage>
        <taxon>Eukaryota</taxon>
        <taxon>Fungi</taxon>
        <taxon>Dikarya</taxon>
        <taxon>Ascomycota</taxon>
        <taxon>Pezizomycotina</taxon>
        <taxon>Dothideomycetes</taxon>
        <taxon>Dothideomycetes incertae sedis</taxon>
        <taxon>Cryomyces</taxon>
    </lineage>
</organism>
<evidence type="ECO:0000313" key="7">
    <source>
        <dbReference type="EMBL" id="TKA43223.1"/>
    </source>
</evidence>
<reference evidence="7 9" key="1">
    <citation type="submission" date="2017-03" db="EMBL/GenBank/DDBJ databases">
        <title>Genomes of endolithic fungi from Antarctica.</title>
        <authorList>
            <person name="Coleine C."/>
            <person name="Masonjones S."/>
            <person name="Stajich J.E."/>
        </authorList>
    </citation>
    <scope>NUCLEOTIDE SEQUENCE [LARGE SCALE GENOMIC DNA]</scope>
    <source>
        <strain evidence="7 9">CCFEE 5187</strain>
    </source>
</reference>
<evidence type="ECO:0000256" key="3">
    <source>
        <dbReference type="ARBA" id="ARBA00022989"/>
    </source>
</evidence>
<protein>
    <recommendedName>
        <fullName evidence="6">MARVEL domain-containing protein</fullName>
    </recommendedName>
</protein>
<keyword evidence="3 5" id="KW-1133">Transmembrane helix</keyword>
<dbReference type="STRING" id="331657.A0A4U0V437"/>
<dbReference type="Proteomes" id="UP000308768">
    <property type="component" value="Unassembled WGS sequence"/>
</dbReference>
<dbReference type="EMBL" id="NAJN01003144">
    <property type="protein sequence ID" value="TKA43223.1"/>
    <property type="molecule type" value="Genomic_DNA"/>
</dbReference>
<feature type="transmembrane region" description="Helical" evidence="5">
    <location>
        <begin position="110"/>
        <end position="137"/>
    </location>
</feature>
<gene>
    <name evidence="8" type="ORF">B0A49_05216</name>
    <name evidence="7" type="ORF">B0A49_13518</name>
</gene>
<comment type="caution">
    <text evidence="7">The sequence shown here is derived from an EMBL/GenBank/DDBJ whole genome shotgun (WGS) entry which is preliminary data.</text>
</comment>
<dbReference type="PANTHER" id="PTHR37451">
    <property type="entry name" value="MARVEL DOMAIN"/>
    <property type="match status" value="1"/>
</dbReference>
<dbReference type="OrthoDB" id="2117453at2759"/>
<keyword evidence="2 5" id="KW-0812">Transmembrane</keyword>
<comment type="subcellular location">
    <subcellularLocation>
        <location evidence="1">Membrane</location>
        <topology evidence="1">Multi-pass membrane protein</topology>
    </subcellularLocation>
</comment>
<dbReference type="EMBL" id="NAJN01000698">
    <property type="protein sequence ID" value="TKA69762.1"/>
    <property type="molecule type" value="Genomic_DNA"/>
</dbReference>
<accession>A0A4U0V437</accession>
<feature type="transmembrane region" description="Helical" evidence="5">
    <location>
        <begin position="12"/>
        <end position="31"/>
    </location>
</feature>
<dbReference type="AlphaFoldDB" id="A0A4U0V437"/>
<evidence type="ECO:0000256" key="5">
    <source>
        <dbReference type="SAM" id="Phobius"/>
    </source>
</evidence>
<dbReference type="Pfam" id="PF01284">
    <property type="entry name" value="MARVEL"/>
    <property type="match status" value="1"/>
</dbReference>
<evidence type="ECO:0000256" key="4">
    <source>
        <dbReference type="ARBA" id="ARBA00023136"/>
    </source>
</evidence>